<accession>A0A8F5BSC8</accession>
<dbReference type="GeneID" id="65558648"/>
<dbReference type="RefSeq" id="WP_218260326.1">
    <property type="nucleotide sequence ID" value="NZ_CP077714.1"/>
</dbReference>
<dbReference type="EMBL" id="CP077715">
    <property type="protein sequence ID" value="QXJ30445.1"/>
    <property type="molecule type" value="Genomic_DNA"/>
</dbReference>
<gene>
    <name evidence="3" type="ORF">J5U21_00085</name>
    <name evidence="2" type="ORF">J5U21_p0085</name>
</gene>
<dbReference type="Proteomes" id="UP000693941">
    <property type="component" value="Chromosome"/>
</dbReference>
<feature type="transmembrane region" description="Helical" evidence="1">
    <location>
        <begin position="29"/>
        <end position="48"/>
    </location>
</feature>
<feature type="transmembrane region" description="Helical" evidence="1">
    <location>
        <begin position="53"/>
        <end position="70"/>
    </location>
</feature>
<keyword evidence="1" id="KW-1133">Transmembrane helix</keyword>
<evidence type="ECO:0000256" key="1">
    <source>
        <dbReference type="SAM" id="Phobius"/>
    </source>
</evidence>
<name>A0A8F5BSC8_9CREN</name>
<keyword evidence="1" id="KW-0812">Transmembrane</keyword>
<keyword evidence="1" id="KW-0472">Membrane</keyword>
<organism evidence="3 4">
    <name type="scientific">Saccharolobus shibatae</name>
    <dbReference type="NCBI Taxonomy" id="2286"/>
    <lineage>
        <taxon>Archaea</taxon>
        <taxon>Thermoproteota</taxon>
        <taxon>Thermoprotei</taxon>
        <taxon>Sulfolobales</taxon>
        <taxon>Sulfolobaceae</taxon>
        <taxon>Saccharolobus</taxon>
    </lineage>
</organism>
<evidence type="ECO:0000313" key="3">
    <source>
        <dbReference type="EMBL" id="QXJ30445.1"/>
    </source>
</evidence>
<keyword evidence="2" id="KW-0614">Plasmid</keyword>
<dbReference type="Proteomes" id="UP000693941">
    <property type="component" value="Plasmid pBEU9E1"/>
</dbReference>
<sequence>MKARRLQFGYLKTINSLDEKSFPLLIRTVSMRELIVIFPSIIIGLILFLKHEIIYAAIPLMLAFYVLLYNEKSVPFYYQFMAFIEDLLSPPKIEKKPKKVKRKLDFKKYEKELEYVVLSSTVFATSIYFIDFILYSSRPNFIVLLILAIVAGLSLSLLLIKVLDLVSKR</sequence>
<evidence type="ECO:0000313" key="4">
    <source>
        <dbReference type="Proteomes" id="UP000693941"/>
    </source>
</evidence>
<dbReference type="AlphaFoldDB" id="A0A8F5BSC8"/>
<proteinExistence type="predicted"/>
<evidence type="ECO:0000313" key="2">
    <source>
        <dbReference type="EMBL" id="QXJ30343.1"/>
    </source>
</evidence>
<dbReference type="EMBL" id="CP077714">
    <property type="protein sequence ID" value="QXJ30343.1"/>
    <property type="molecule type" value="Genomic_DNA"/>
</dbReference>
<protein>
    <submittedName>
        <fullName evidence="3">Conjugation-related protein</fullName>
    </submittedName>
</protein>
<feature type="transmembrane region" description="Helical" evidence="1">
    <location>
        <begin position="141"/>
        <end position="163"/>
    </location>
</feature>
<geneLocation type="plasmid" evidence="2 4">
    <name>pBEU9E1</name>
</geneLocation>
<reference evidence="3" key="1">
    <citation type="journal article" date="2021" name="Environ. Microbiol.">
        <title>New insights into the diversity and evolution of the archaeal mobilome from three complete genomes of Saccharolobus shibatae.</title>
        <authorList>
            <person name="Medvedeva S."/>
            <person name="Brandt D."/>
            <person name="Cvirkaite-Krupovic V."/>
            <person name="Liu Y."/>
            <person name="Severinov K."/>
            <person name="Ishino S."/>
            <person name="Ishino Y."/>
            <person name="Prangishvili D."/>
            <person name="Kalinowski J."/>
            <person name="Krupovic M."/>
        </authorList>
    </citation>
    <scope>NUCLEOTIDE SEQUENCE</scope>
    <source>
        <strain evidence="3">BEU9</strain>
        <plasmid evidence="2">pBEU9E1</plasmid>
    </source>
</reference>
<feature type="transmembrane region" description="Helical" evidence="1">
    <location>
        <begin position="113"/>
        <end position="135"/>
    </location>
</feature>